<evidence type="ECO:0000313" key="8">
    <source>
        <dbReference type="Proteomes" id="UP000094526"/>
    </source>
</evidence>
<evidence type="ECO:0000256" key="1">
    <source>
        <dbReference type="ARBA" id="ARBA00004123"/>
    </source>
</evidence>
<proteinExistence type="predicted"/>
<comment type="caution">
    <text evidence="7">The sequence shown here is derived from an EMBL/GenBank/DDBJ whole genome shotgun (WGS) entry which is preliminary data.</text>
</comment>
<sequence length="372" mass="42182">MASVKDSIPHIIRTAEEPRQQGVWSARLSKVDQVNSKIRLLRLSLPKNGPPLRHLPGQYVDLYIPNVDVVGGFTITSPPQASVQSQEEPHIELAIQDSPSNPPAAYLWRPVSDILDSTVSFRVGGSFVYPPPTLKREECERIDRVVFVAGGVGINPIMSMISAMHEAGANRLGGMPMEVSVLYSARREKHAETDQEEDILFANRLADIAHHWKDHEQVNFRYTQFITGVTSEEPADISEARRSFVAAIKTRFSEQPEISDRYFQIMQNYVSQSPNTVSWRDTHSQLSRLFNSAGVPDLLERYNEIDPGPGVQPTQYRRIQGHDLEEALGPEDRRDTVVVYVCGLPAMTDQFVAWFRTQRGMEEKRVLCEKWW</sequence>
<dbReference type="GO" id="GO:0005739">
    <property type="term" value="C:mitochondrion"/>
    <property type="evidence" value="ECO:0007669"/>
    <property type="project" value="TreeGrafter"/>
</dbReference>
<dbReference type="PANTHER" id="PTHR46505">
    <property type="entry name" value="OXIDOREDUCTASE NAD-BINDING DOMAIN-CONTAINING PROTEIN 1"/>
    <property type="match status" value="1"/>
</dbReference>
<keyword evidence="2" id="KW-0560">Oxidoreductase</keyword>
<dbReference type="VEuPathDB" id="FungiDB:CLCR_04841"/>
<dbReference type="InterPro" id="IPR017938">
    <property type="entry name" value="Riboflavin_synthase-like_b-brl"/>
</dbReference>
<dbReference type="PROSITE" id="PS51384">
    <property type="entry name" value="FAD_FR"/>
    <property type="match status" value="1"/>
</dbReference>
<dbReference type="InterPro" id="IPR036600">
    <property type="entry name" value="PAH_sf"/>
</dbReference>
<accession>A0A1C1CJN4</accession>
<evidence type="ECO:0000256" key="4">
    <source>
        <dbReference type="ARBA" id="ARBA00023242"/>
    </source>
</evidence>
<evidence type="ECO:0000256" key="2">
    <source>
        <dbReference type="ARBA" id="ARBA00023002"/>
    </source>
</evidence>
<dbReference type="VEuPathDB" id="FungiDB:G647_03164"/>
<evidence type="ECO:0000259" key="6">
    <source>
        <dbReference type="PROSITE" id="PS51384"/>
    </source>
</evidence>
<reference evidence="8" key="1">
    <citation type="submission" date="2015-07" db="EMBL/GenBank/DDBJ databases">
        <authorList>
            <person name="Teixeira M.M."/>
            <person name="Souza R.C."/>
            <person name="Almeida L.G."/>
            <person name="Vicente V.A."/>
            <person name="de Hoog S."/>
            <person name="Bocca A.L."/>
            <person name="de Almeida S.R."/>
            <person name="Vasconcelos A.T."/>
            <person name="Felipe M.S."/>
        </authorList>
    </citation>
    <scope>NUCLEOTIDE SEQUENCE [LARGE SCALE GENOMIC DNA]</scope>
    <source>
        <strain evidence="8">KSF</strain>
    </source>
</reference>
<dbReference type="GO" id="GO:0016491">
    <property type="term" value="F:oxidoreductase activity"/>
    <property type="evidence" value="ECO:0007669"/>
    <property type="project" value="UniProtKB-KW"/>
</dbReference>
<dbReference type="InterPro" id="IPR039261">
    <property type="entry name" value="FNR_nucleotide-bd"/>
</dbReference>
<evidence type="ECO:0000256" key="5">
    <source>
        <dbReference type="PROSITE-ProRule" id="PRU00810"/>
    </source>
</evidence>
<dbReference type="PROSITE" id="PS51477">
    <property type="entry name" value="PAH"/>
    <property type="match status" value="1"/>
</dbReference>
<dbReference type="InterPro" id="IPR003822">
    <property type="entry name" value="PAH"/>
</dbReference>
<dbReference type="Gene3D" id="2.40.30.10">
    <property type="entry name" value="Translation factors"/>
    <property type="match status" value="1"/>
</dbReference>
<dbReference type="EMBL" id="LGRB01000011">
    <property type="protein sequence ID" value="OCT48735.1"/>
    <property type="molecule type" value="Genomic_DNA"/>
</dbReference>
<dbReference type="SUPFAM" id="SSF63380">
    <property type="entry name" value="Riboflavin synthase domain-like"/>
    <property type="match status" value="1"/>
</dbReference>
<keyword evidence="8" id="KW-1185">Reference proteome</keyword>
<dbReference type="Gene3D" id="3.40.50.80">
    <property type="entry name" value="Nucleotide-binding domain of ferredoxin-NADP reductase (FNR) module"/>
    <property type="match status" value="1"/>
</dbReference>
<dbReference type="Proteomes" id="UP000094526">
    <property type="component" value="Unassembled WGS sequence"/>
</dbReference>
<dbReference type="PANTHER" id="PTHR46505:SF1">
    <property type="entry name" value="OXIDOREDUCTASE NAD-BINDING DOMAIN-CONTAINING PROTEIN 1"/>
    <property type="match status" value="1"/>
</dbReference>
<gene>
    <name evidence="7" type="primary">OXNAD1</name>
    <name evidence="7" type="ORF">CLCR_04841</name>
</gene>
<name>A0A1C1CJN4_9EURO</name>
<keyword evidence="3" id="KW-0520">NAD</keyword>
<dbReference type="GO" id="GO:0005634">
    <property type="term" value="C:nucleus"/>
    <property type="evidence" value="ECO:0007669"/>
    <property type="project" value="UniProtKB-SubCell"/>
</dbReference>
<keyword evidence="4 5" id="KW-0539">Nucleus</keyword>
<dbReference type="GO" id="GO:0006355">
    <property type="term" value="P:regulation of DNA-templated transcription"/>
    <property type="evidence" value="ECO:0007669"/>
    <property type="project" value="InterPro"/>
</dbReference>
<evidence type="ECO:0000313" key="7">
    <source>
        <dbReference type="EMBL" id="OCT48735.1"/>
    </source>
</evidence>
<organism evidence="7 8">
    <name type="scientific">Cladophialophora carrionii</name>
    <dbReference type="NCBI Taxonomy" id="86049"/>
    <lineage>
        <taxon>Eukaryota</taxon>
        <taxon>Fungi</taxon>
        <taxon>Dikarya</taxon>
        <taxon>Ascomycota</taxon>
        <taxon>Pezizomycotina</taxon>
        <taxon>Eurotiomycetes</taxon>
        <taxon>Chaetothyriomycetidae</taxon>
        <taxon>Chaetothyriales</taxon>
        <taxon>Herpotrichiellaceae</taxon>
        <taxon>Cladophialophora</taxon>
    </lineage>
</organism>
<dbReference type="InterPro" id="IPR017927">
    <property type="entry name" value="FAD-bd_FR_type"/>
</dbReference>
<dbReference type="Gene3D" id="1.20.1160.11">
    <property type="entry name" value="Paired amphipathic helix"/>
    <property type="match status" value="1"/>
</dbReference>
<dbReference type="SUPFAM" id="SSF47762">
    <property type="entry name" value="PAH2 domain"/>
    <property type="match status" value="1"/>
</dbReference>
<dbReference type="AlphaFoldDB" id="A0A1C1CJN4"/>
<dbReference type="CDD" id="cd00322">
    <property type="entry name" value="FNR_like"/>
    <property type="match status" value="1"/>
</dbReference>
<protein>
    <submittedName>
        <fullName evidence="7">Oxidoreductase NAD-binding domain-containing protein 1</fullName>
    </submittedName>
</protein>
<dbReference type="eggNOG" id="KOG0534">
    <property type="taxonomic scope" value="Eukaryota"/>
</dbReference>
<dbReference type="STRING" id="86049.A0A1C1CJN4"/>
<evidence type="ECO:0000256" key="3">
    <source>
        <dbReference type="ARBA" id="ARBA00023027"/>
    </source>
</evidence>
<dbReference type="OrthoDB" id="436496at2759"/>
<feature type="domain" description="FAD-binding FR-type" evidence="6">
    <location>
        <begin position="21"/>
        <end position="130"/>
    </location>
</feature>
<dbReference type="InterPro" id="IPR052128">
    <property type="entry name" value="Oxidoreductase_NAD-binding"/>
</dbReference>
<comment type="subcellular location">
    <subcellularLocation>
        <location evidence="1 5">Nucleus</location>
    </subcellularLocation>
</comment>
<dbReference type="SUPFAM" id="SSF52343">
    <property type="entry name" value="Ferredoxin reductase-like, C-terminal NADP-linked domain"/>
    <property type="match status" value="1"/>
</dbReference>